<keyword evidence="1" id="KW-0812">Transmembrane</keyword>
<organism evidence="2 3">
    <name type="scientific">Candidatus Staskawiczbacteria bacterium RIFCSPLOWO2_01_FULL_38_12b</name>
    <dbReference type="NCBI Taxonomy" id="1802214"/>
    <lineage>
        <taxon>Bacteria</taxon>
        <taxon>Candidatus Staskawicziibacteriota</taxon>
    </lineage>
</organism>
<dbReference type="Proteomes" id="UP000176774">
    <property type="component" value="Unassembled WGS sequence"/>
</dbReference>
<evidence type="ECO:0000256" key="1">
    <source>
        <dbReference type="SAM" id="Phobius"/>
    </source>
</evidence>
<feature type="transmembrane region" description="Helical" evidence="1">
    <location>
        <begin position="83"/>
        <end position="104"/>
    </location>
</feature>
<dbReference type="AlphaFoldDB" id="A0A1G2IEA3"/>
<comment type="caution">
    <text evidence="2">The sequence shown here is derived from an EMBL/GenBank/DDBJ whole genome shotgun (WGS) entry which is preliminary data.</text>
</comment>
<dbReference type="InterPro" id="IPR043993">
    <property type="entry name" value="T4SS_pilin"/>
</dbReference>
<sequence>MNKKIAPTFTALTLLFLPVAVLAINIPSFPPGANVNVMTIIDAVFSFIWPLFAGFSVVMFVIAGFMFLLANGDVTKAGGARSAVIWGSVGVAVGVLAFSIPFLVKFALGI</sequence>
<dbReference type="STRING" id="1802214.A2908_02010"/>
<feature type="transmembrane region" description="Helical" evidence="1">
    <location>
        <begin position="47"/>
        <end position="71"/>
    </location>
</feature>
<evidence type="ECO:0000313" key="3">
    <source>
        <dbReference type="Proteomes" id="UP000176774"/>
    </source>
</evidence>
<accession>A0A1G2IEA3</accession>
<reference evidence="2 3" key="1">
    <citation type="journal article" date="2016" name="Nat. Commun.">
        <title>Thousands of microbial genomes shed light on interconnected biogeochemical processes in an aquifer system.</title>
        <authorList>
            <person name="Anantharaman K."/>
            <person name="Brown C.T."/>
            <person name="Hug L.A."/>
            <person name="Sharon I."/>
            <person name="Castelle C.J."/>
            <person name="Probst A.J."/>
            <person name="Thomas B.C."/>
            <person name="Singh A."/>
            <person name="Wilkins M.J."/>
            <person name="Karaoz U."/>
            <person name="Brodie E.L."/>
            <person name="Williams K.H."/>
            <person name="Hubbard S.S."/>
            <person name="Banfield J.F."/>
        </authorList>
    </citation>
    <scope>NUCLEOTIDE SEQUENCE [LARGE SCALE GENOMIC DNA]</scope>
</reference>
<evidence type="ECO:0000313" key="2">
    <source>
        <dbReference type="EMBL" id="OGZ73076.1"/>
    </source>
</evidence>
<protein>
    <submittedName>
        <fullName evidence="2">Uncharacterized protein</fullName>
    </submittedName>
</protein>
<name>A0A1G2IEA3_9BACT</name>
<keyword evidence="1" id="KW-1133">Transmembrane helix</keyword>
<gene>
    <name evidence="2" type="ORF">A2908_02010</name>
</gene>
<keyword evidence="1" id="KW-0472">Membrane</keyword>
<dbReference type="EMBL" id="MHPA01000016">
    <property type="protein sequence ID" value="OGZ73076.1"/>
    <property type="molecule type" value="Genomic_DNA"/>
</dbReference>
<proteinExistence type="predicted"/>
<dbReference type="Pfam" id="PF18895">
    <property type="entry name" value="T4SS_pilin"/>
    <property type="match status" value="1"/>
</dbReference>